<dbReference type="GeneID" id="85385530"/>
<gene>
    <name evidence="2" type="ORF">BDZ83DRAFT_196689</name>
</gene>
<dbReference type="AlphaFoldDB" id="A0AAD8UTQ7"/>
<evidence type="ECO:0000313" key="3">
    <source>
        <dbReference type="Proteomes" id="UP001244207"/>
    </source>
</evidence>
<protein>
    <submittedName>
        <fullName evidence="2">Uncharacterized protein</fullName>
    </submittedName>
</protein>
<organism evidence="2 3">
    <name type="scientific">Glomerella acutata</name>
    <name type="common">Colletotrichum acutatum</name>
    <dbReference type="NCBI Taxonomy" id="27357"/>
    <lineage>
        <taxon>Eukaryota</taxon>
        <taxon>Fungi</taxon>
        <taxon>Dikarya</taxon>
        <taxon>Ascomycota</taxon>
        <taxon>Pezizomycotina</taxon>
        <taxon>Sordariomycetes</taxon>
        <taxon>Hypocreomycetidae</taxon>
        <taxon>Glomerellales</taxon>
        <taxon>Glomerellaceae</taxon>
        <taxon>Colletotrichum</taxon>
        <taxon>Colletotrichum acutatum species complex</taxon>
    </lineage>
</organism>
<sequence>MSATSQFPLATAASASLCNAICVHALTTDSGPYHGKAVPAPLRSSKISPTLKPCLVGLLWHRPLSPFPRNGCSISLLAPLSHLSHRPETIKNSAENSDRDKPWGAWHTEVNLHEPVTTDENPQPYRDPRVQGSMPRHWRGSASVSNSTMVRFFGLLTPQPQHPLASCLSVFWKPWPPTLTRGRRRSPKIYVHRKNRTILFMVAATPRVASGDHHKGYPAHQPSSLARNT</sequence>
<feature type="region of interest" description="Disordered" evidence="1">
    <location>
        <begin position="210"/>
        <end position="229"/>
    </location>
</feature>
<comment type="caution">
    <text evidence="2">The sequence shown here is derived from an EMBL/GenBank/DDBJ whole genome shotgun (WGS) entry which is preliminary data.</text>
</comment>
<reference evidence="2" key="1">
    <citation type="submission" date="2021-12" db="EMBL/GenBank/DDBJ databases">
        <title>Comparative genomics, transcriptomics and evolutionary studies reveal genomic signatures of adaptation to plant cell wall in hemibiotrophic fungi.</title>
        <authorList>
            <consortium name="DOE Joint Genome Institute"/>
            <person name="Baroncelli R."/>
            <person name="Diaz J.F."/>
            <person name="Benocci T."/>
            <person name="Peng M."/>
            <person name="Battaglia E."/>
            <person name="Haridas S."/>
            <person name="Andreopoulos W."/>
            <person name="Labutti K."/>
            <person name="Pangilinan J."/>
            <person name="Floch G.L."/>
            <person name="Makela M.R."/>
            <person name="Henrissat B."/>
            <person name="Grigoriev I.V."/>
            <person name="Crouch J.A."/>
            <person name="De Vries R.P."/>
            <person name="Sukno S.A."/>
            <person name="Thon M.R."/>
        </authorList>
    </citation>
    <scope>NUCLEOTIDE SEQUENCE</scope>
    <source>
        <strain evidence="2">CBS 112980</strain>
    </source>
</reference>
<evidence type="ECO:0000313" key="2">
    <source>
        <dbReference type="EMBL" id="KAK1727598.1"/>
    </source>
</evidence>
<dbReference type="EMBL" id="JAHMHS010000023">
    <property type="protein sequence ID" value="KAK1727598.1"/>
    <property type="molecule type" value="Genomic_DNA"/>
</dbReference>
<dbReference type="RefSeq" id="XP_060367653.1">
    <property type="nucleotide sequence ID" value="XM_060501631.1"/>
</dbReference>
<proteinExistence type="predicted"/>
<dbReference type="Proteomes" id="UP001244207">
    <property type="component" value="Unassembled WGS sequence"/>
</dbReference>
<evidence type="ECO:0000256" key="1">
    <source>
        <dbReference type="SAM" id="MobiDB-lite"/>
    </source>
</evidence>
<keyword evidence="3" id="KW-1185">Reference proteome</keyword>
<feature type="region of interest" description="Disordered" evidence="1">
    <location>
        <begin position="115"/>
        <end position="141"/>
    </location>
</feature>
<accession>A0AAD8UTQ7</accession>
<name>A0AAD8UTQ7_GLOAC</name>